<protein>
    <submittedName>
        <fullName evidence="11">T-box domain-containing protein</fullName>
    </submittedName>
</protein>
<dbReference type="WBParaSite" id="HDID_0001000401-mRNA-1">
    <property type="protein sequence ID" value="HDID_0001000401-mRNA-1"/>
    <property type="gene ID" value="HDID_0001000401"/>
</dbReference>
<evidence type="ECO:0000256" key="4">
    <source>
        <dbReference type="ARBA" id="ARBA00023163"/>
    </source>
</evidence>
<sequence length="668" mass="76362">MTANFPGPINAPVNQHQSSPLGKEIPCVELIDRHLWRSFHAYETEMVITKSGRRMFPAFKVKVSGLEKQTKYVMMLEIVAADDCRYKFHNNQWMVAGKADPEMPKRMYIHPDSPATGEQWMQKIISFHKLKLTNNISDKHGFTILNSMHKYQPRFHLIKAKDVIRLPYSSFRTFTFPETVFIAVTAYQNDKITQLKIDHNPFAKGFRDTGGGRREKKRQIGKNRLHSPTCGFYRSGTNSINTDKIGSCSDSDADDLGRFLKTDPRSPNITSQPTLQYNFHGYHQSSKLSSQDSHSLKKRARLDAESVSLPNMSSQWLPSSIPAENVNGLLRNIYPWLDKPCNRAYIPVPPPHVIISSLSGNRPWTNLRKGDMQMEDVHSGDEKPIHPKSETHKSMISPVGIVDYVRAEQRINQAYTNVLDKLRPEFFTITQIDKEISINFTLLDNGTNPRITAIYGDGVSEPEVYVNRNDWDNFNPLEFSDSNFPSNDILLDTIKYEFRKDMQHFFNILKVSGNFLDLFLFKCENSTIQRVGDHGLKISFLLDGFDVQFEFESTKGTRLSVKKFNENGFPPLTENIDLNADFDPITAANRPIEKVKGALHLADKLIQRLSQINCISFLTVGLMSNYAQIYIQAKGRSEFVPLENMDIAEIIKNITKYDRESLSDVDDD</sequence>
<dbReference type="GO" id="GO:0005634">
    <property type="term" value="C:nucleus"/>
    <property type="evidence" value="ECO:0007669"/>
    <property type="project" value="UniProtKB-SubCell"/>
</dbReference>
<dbReference type="CDD" id="cd20188">
    <property type="entry name" value="T-box_TBX2_3-like"/>
    <property type="match status" value="1"/>
</dbReference>
<evidence type="ECO:0000259" key="8">
    <source>
        <dbReference type="PROSITE" id="PS50252"/>
    </source>
</evidence>
<dbReference type="FunFam" id="2.60.40.820:FF:000016">
    <property type="entry name" value="T-box transcription factor TBX2-A"/>
    <property type="match status" value="1"/>
</dbReference>
<keyword evidence="5 6" id="KW-0539">Nucleus</keyword>
<dbReference type="GO" id="GO:0045893">
    <property type="term" value="P:positive regulation of DNA-templated transcription"/>
    <property type="evidence" value="ECO:0007669"/>
    <property type="project" value="InterPro"/>
</dbReference>
<dbReference type="PANTHER" id="PTHR11267">
    <property type="entry name" value="T-BOX PROTEIN-RELATED"/>
    <property type="match status" value="1"/>
</dbReference>
<evidence type="ECO:0000313" key="9">
    <source>
        <dbReference type="EMBL" id="VDL62495.1"/>
    </source>
</evidence>
<evidence type="ECO:0000313" key="10">
    <source>
        <dbReference type="Proteomes" id="UP000274504"/>
    </source>
</evidence>
<dbReference type="STRING" id="6216.A0A158QG61"/>
<name>A0A158QG61_HYMDI</name>
<dbReference type="GO" id="GO:0000981">
    <property type="term" value="F:DNA-binding transcription factor activity, RNA polymerase II-specific"/>
    <property type="evidence" value="ECO:0007669"/>
    <property type="project" value="TreeGrafter"/>
</dbReference>
<dbReference type="PROSITE" id="PS01264">
    <property type="entry name" value="TBOX_2"/>
    <property type="match status" value="1"/>
</dbReference>
<feature type="compositionally biased region" description="Basic and acidic residues" evidence="7">
    <location>
        <begin position="204"/>
        <end position="213"/>
    </location>
</feature>
<evidence type="ECO:0000313" key="11">
    <source>
        <dbReference type="WBParaSite" id="HDID_0001000401-mRNA-1"/>
    </source>
</evidence>
<dbReference type="InterPro" id="IPR001699">
    <property type="entry name" value="TF_T-box"/>
</dbReference>
<dbReference type="Proteomes" id="UP000274504">
    <property type="component" value="Unassembled WGS sequence"/>
</dbReference>
<dbReference type="EMBL" id="UYSG01011480">
    <property type="protein sequence ID" value="VDL62495.1"/>
    <property type="molecule type" value="Genomic_DNA"/>
</dbReference>
<dbReference type="Gene3D" id="2.60.40.820">
    <property type="entry name" value="Transcription factor, T-box"/>
    <property type="match status" value="1"/>
</dbReference>
<organism evidence="11">
    <name type="scientific">Hymenolepis diminuta</name>
    <name type="common">Rat tapeworm</name>
    <dbReference type="NCBI Taxonomy" id="6216"/>
    <lineage>
        <taxon>Eukaryota</taxon>
        <taxon>Metazoa</taxon>
        <taxon>Spiralia</taxon>
        <taxon>Lophotrochozoa</taxon>
        <taxon>Platyhelminthes</taxon>
        <taxon>Cestoda</taxon>
        <taxon>Eucestoda</taxon>
        <taxon>Cyclophyllidea</taxon>
        <taxon>Hymenolepididae</taxon>
        <taxon>Hymenolepis</taxon>
    </lineage>
</organism>
<dbReference type="OrthoDB" id="7442607at2759"/>
<evidence type="ECO:0000256" key="7">
    <source>
        <dbReference type="SAM" id="MobiDB-lite"/>
    </source>
</evidence>
<evidence type="ECO:0000256" key="6">
    <source>
        <dbReference type="PROSITE-ProRule" id="PRU00201"/>
    </source>
</evidence>
<feature type="domain" description="T-box" evidence="8">
    <location>
        <begin position="30"/>
        <end position="208"/>
    </location>
</feature>
<evidence type="ECO:0000256" key="3">
    <source>
        <dbReference type="ARBA" id="ARBA00023125"/>
    </source>
</evidence>
<gene>
    <name evidence="9" type="ORF">HDID_LOCUS10002</name>
</gene>
<dbReference type="SMART" id="SM00425">
    <property type="entry name" value="TBOX"/>
    <property type="match status" value="1"/>
</dbReference>
<comment type="caution">
    <text evidence="6">Lacks conserved residue(s) required for the propagation of feature annotation.</text>
</comment>
<proteinExistence type="predicted"/>
<dbReference type="InterPro" id="IPR046360">
    <property type="entry name" value="T-box_DNA-bd"/>
</dbReference>
<keyword evidence="2" id="KW-0805">Transcription regulation</keyword>
<dbReference type="InterPro" id="IPR036960">
    <property type="entry name" value="T-box_sf"/>
</dbReference>
<dbReference type="SUPFAM" id="SSF49417">
    <property type="entry name" value="p53-like transcription factors"/>
    <property type="match status" value="1"/>
</dbReference>
<dbReference type="GO" id="GO:0000978">
    <property type="term" value="F:RNA polymerase II cis-regulatory region sequence-specific DNA binding"/>
    <property type="evidence" value="ECO:0007669"/>
    <property type="project" value="InterPro"/>
</dbReference>
<dbReference type="PRINTS" id="PR00937">
    <property type="entry name" value="TBOX"/>
</dbReference>
<keyword evidence="3 6" id="KW-0238">DNA-binding</keyword>
<dbReference type="PROSITE" id="PS01283">
    <property type="entry name" value="TBOX_1"/>
    <property type="match status" value="1"/>
</dbReference>
<evidence type="ECO:0000256" key="2">
    <source>
        <dbReference type="ARBA" id="ARBA00023015"/>
    </source>
</evidence>
<comment type="subcellular location">
    <subcellularLocation>
        <location evidence="1 6">Nucleus</location>
    </subcellularLocation>
</comment>
<dbReference type="PANTHER" id="PTHR11267:SF181">
    <property type="entry name" value="OPTOMOTOR-BLIND PROTEIN"/>
    <property type="match status" value="1"/>
</dbReference>
<dbReference type="Pfam" id="PF00907">
    <property type="entry name" value="T-box"/>
    <property type="match status" value="1"/>
</dbReference>
<feature type="compositionally biased region" description="Basic residues" evidence="7">
    <location>
        <begin position="214"/>
        <end position="225"/>
    </location>
</feature>
<accession>A0A158QG61</accession>
<dbReference type="InterPro" id="IPR018186">
    <property type="entry name" value="TF_T-box_CS"/>
</dbReference>
<keyword evidence="4" id="KW-0804">Transcription</keyword>
<dbReference type="PROSITE" id="PS50252">
    <property type="entry name" value="TBOX_3"/>
    <property type="match status" value="1"/>
</dbReference>
<reference evidence="9 10" key="2">
    <citation type="submission" date="2018-11" db="EMBL/GenBank/DDBJ databases">
        <authorList>
            <consortium name="Pathogen Informatics"/>
        </authorList>
    </citation>
    <scope>NUCLEOTIDE SEQUENCE [LARGE SCALE GENOMIC DNA]</scope>
</reference>
<dbReference type="GO" id="GO:0000785">
    <property type="term" value="C:chromatin"/>
    <property type="evidence" value="ECO:0007669"/>
    <property type="project" value="TreeGrafter"/>
</dbReference>
<evidence type="ECO:0000256" key="5">
    <source>
        <dbReference type="ARBA" id="ARBA00023242"/>
    </source>
</evidence>
<dbReference type="GO" id="GO:0001708">
    <property type="term" value="P:cell fate specification"/>
    <property type="evidence" value="ECO:0007669"/>
    <property type="project" value="TreeGrafter"/>
</dbReference>
<dbReference type="AlphaFoldDB" id="A0A158QG61"/>
<evidence type="ECO:0000256" key="1">
    <source>
        <dbReference type="ARBA" id="ARBA00004123"/>
    </source>
</evidence>
<feature type="region of interest" description="Disordered" evidence="7">
    <location>
        <begin position="204"/>
        <end position="228"/>
    </location>
</feature>
<dbReference type="InterPro" id="IPR008967">
    <property type="entry name" value="p53-like_TF_DNA-bd_sf"/>
</dbReference>
<reference evidence="11" key="1">
    <citation type="submission" date="2016-04" db="UniProtKB">
        <authorList>
            <consortium name="WormBaseParasite"/>
        </authorList>
    </citation>
    <scope>IDENTIFICATION</scope>
</reference>